<dbReference type="REBASE" id="272432">
    <property type="entry name" value="Hsa1416ORF7090P"/>
</dbReference>
<organism evidence="2 3">
    <name type="scientific">Helicobacter saguini</name>
    <dbReference type="NCBI Taxonomy" id="1548018"/>
    <lineage>
        <taxon>Bacteria</taxon>
        <taxon>Pseudomonadati</taxon>
        <taxon>Campylobacterota</taxon>
        <taxon>Epsilonproteobacteria</taxon>
        <taxon>Campylobacterales</taxon>
        <taxon>Helicobacteraceae</taxon>
        <taxon>Helicobacter</taxon>
    </lineage>
</organism>
<protein>
    <submittedName>
        <fullName evidence="2">Uncharacterized protein</fullName>
    </submittedName>
</protein>
<reference evidence="2" key="3">
    <citation type="submission" date="2018-04" db="EMBL/GenBank/DDBJ databases">
        <authorList>
            <person name="Sheh A."/>
            <person name="Shen Z."/>
            <person name="Mannion A.J."/>
            <person name="Fox J.G."/>
        </authorList>
    </citation>
    <scope>NUCLEOTIDE SEQUENCE</scope>
    <source>
        <strain evidence="2">MIT 97-6194</strain>
    </source>
</reference>
<reference evidence="1 4" key="4">
    <citation type="submission" date="2019-12" db="EMBL/GenBank/DDBJ databases">
        <title>Multi-Generational Helicobacter saguini Isolates.</title>
        <authorList>
            <person name="Mannion A."/>
            <person name="Shen Z."/>
            <person name="Fox J.G."/>
        </authorList>
    </citation>
    <scope>NUCLEOTIDE SEQUENCE [LARGE SCALE GENOMIC DNA]</scope>
    <source>
        <strain evidence="1">16-048</strain>
        <strain evidence="4">16-048 (F4)</strain>
    </source>
</reference>
<comment type="caution">
    <text evidence="2">The sequence shown here is derived from an EMBL/GenBank/DDBJ whole genome shotgun (WGS) entry which is preliminary data.</text>
</comment>
<dbReference type="EMBL" id="QBIU01000001">
    <property type="protein sequence ID" value="MWV68663.1"/>
    <property type="molecule type" value="Genomic_DNA"/>
</dbReference>
<dbReference type="RefSeq" id="WP_118949039.1">
    <property type="nucleotide sequence ID" value="NZ_JRMP02000001.1"/>
</dbReference>
<gene>
    <name evidence="1" type="ORF">DCO61_01095</name>
    <name evidence="2" type="ORF">LS64_000115</name>
</gene>
<dbReference type="EMBL" id="JRMP02000001">
    <property type="protein sequence ID" value="TLD95814.1"/>
    <property type="molecule type" value="Genomic_DNA"/>
</dbReference>
<proteinExistence type="predicted"/>
<dbReference type="STRING" id="1548018.LS64_01040"/>
<dbReference type="Proteomes" id="UP000029714">
    <property type="component" value="Unassembled WGS sequence"/>
</dbReference>
<reference evidence="2 3" key="2">
    <citation type="journal article" date="2016" name="Infect. Immun.">
        <title>Helicobacter saguini, a Novel Helicobacter Isolated from Cotton-Top Tamarins with Ulcerative Colitis, Has Proinflammatory Properties and Induces Typhlocolitis and Dysplasia in Gnotobiotic IL-10-/- Mice.</title>
        <authorList>
            <person name="Shen Z."/>
            <person name="Mannion A."/>
            <person name="Whary M.T."/>
            <person name="Muthupalani S."/>
            <person name="Sheh A."/>
            <person name="Feng Y."/>
            <person name="Gong G."/>
            <person name="Vandamme P."/>
            <person name="Holcombe H.R."/>
            <person name="Paster B.J."/>
            <person name="Fox J.G."/>
        </authorList>
    </citation>
    <scope>NUCLEOTIDE SEQUENCE [LARGE SCALE GENOMIC DNA]</scope>
    <source>
        <strain evidence="2 3">MIT 97-6194</strain>
    </source>
</reference>
<evidence type="ECO:0000313" key="4">
    <source>
        <dbReference type="Proteomes" id="UP000477070"/>
    </source>
</evidence>
<evidence type="ECO:0000313" key="1">
    <source>
        <dbReference type="EMBL" id="MWV68663.1"/>
    </source>
</evidence>
<dbReference type="AlphaFoldDB" id="A0A347VZU1"/>
<accession>A0A347VZU1</accession>
<dbReference type="Proteomes" id="UP000477070">
    <property type="component" value="Unassembled WGS sequence"/>
</dbReference>
<name>A0A347VZU1_9HELI</name>
<dbReference type="OrthoDB" id="5326316at2"/>
<evidence type="ECO:0000313" key="3">
    <source>
        <dbReference type="Proteomes" id="UP000029714"/>
    </source>
</evidence>
<evidence type="ECO:0000313" key="2">
    <source>
        <dbReference type="EMBL" id="TLD95814.1"/>
    </source>
</evidence>
<reference evidence="2 3" key="1">
    <citation type="journal article" date="2014" name="Genome Announc.">
        <title>Draft genome sequences of eight enterohepatic helicobacter species isolated from both laboratory and wild rodents.</title>
        <authorList>
            <person name="Sheh A."/>
            <person name="Shen Z."/>
            <person name="Fox J.G."/>
        </authorList>
    </citation>
    <scope>NUCLEOTIDE SEQUENCE [LARGE SCALE GENOMIC DNA]</scope>
    <source>
        <strain evidence="2 3">MIT 97-6194</strain>
    </source>
</reference>
<sequence>MIIDEIRIYAECLEQGLDFKDYLLEIDSSLKIKNIYLSKFKNELLENDSILQKVLKLKSFDLAISIISNNQEMPILLIEYSTAVPTDDHKMQRSDVYFWASIFKIPVLKISPYSKNSFGENGGGDKISLEYEINLALHNNAVVYFMDFKDKDNLLITNENKLSCIEKSLEISNILKNIIKLIKNNDDFNEVYKALLNALKTEYYNVENIENLKNIFVDSTRFQKESDDIIVKINRFGHAMDPDRGILFFMNMLFSNNNTISKIIIQREQQSGRESYDALFDTFSPKKLLQINNLISQGIDSKNALEIFKIAIGINDIFSDIFVTIDSEHYQIKDEIFVNFLQTYANNVYKSIFINTKETFNIAICISDIFVTIDSEHYQIKDEIFVNFLQTYANNVYKSIFINTKALRLCDYNNNLLCEITWNPKIATQYLNTLKNTTNKTPLPLMPLDFESAKEDIITLASVEIFRKIGCEILAVSYPGAQGDKAILIGDGRSVKRIYVDIIASKQKDKFYVFLHENKDLANKLGEDSKKLNDLKNNYTDSINTFLHKLNNNSFDELFLGLGSKYDKYFIDISNVDYIFTFDIKTDSKHTYILFNVALINLDLIEFFEPLKHNNKLSGTIKLDRIYRIDKNQSFMLE</sequence>
<keyword evidence="3" id="KW-1185">Reference proteome</keyword>